<dbReference type="EMBL" id="CP033433">
    <property type="protein sequence ID" value="AYQ75139.1"/>
    <property type="molecule type" value="Genomic_DNA"/>
</dbReference>
<dbReference type="Pfam" id="PF00756">
    <property type="entry name" value="Esterase"/>
    <property type="match status" value="1"/>
</dbReference>
<dbReference type="GO" id="GO:0016747">
    <property type="term" value="F:acyltransferase activity, transferring groups other than amino-acyl groups"/>
    <property type="evidence" value="ECO:0007669"/>
    <property type="project" value="TreeGrafter"/>
</dbReference>
<dbReference type="PANTHER" id="PTHR48098:SF1">
    <property type="entry name" value="DIACYLGLYCEROL ACYLTRANSFERASE_MYCOLYLTRANSFERASE AG85A"/>
    <property type="match status" value="1"/>
</dbReference>
<protein>
    <recommendedName>
        <fullName evidence="3">Esterase family protein</fullName>
    </recommendedName>
</protein>
<dbReference type="InterPro" id="IPR029058">
    <property type="entry name" value="AB_hydrolase_fold"/>
</dbReference>
<name>A0A3G3K5T3_9BACL</name>
<dbReference type="Gene3D" id="3.40.50.1820">
    <property type="entry name" value="alpha/beta hydrolase"/>
    <property type="match status" value="1"/>
</dbReference>
<dbReference type="PANTHER" id="PTHR48098">
    <property type="entry name" value="ENTEROCHELIN ESTERASE-RELATED"/>
    <property type="match status" value="1"/>
</dbReference>
<dbReference type="Proteomes" id="UP000269097">
    <property type="component" value="Chromosome"/>
</dbReference>
<organism evidence="1 2">
    <name type="scientific">Cohnella candidum</name>
    <dbReference type="NCBI Taxonomy" id="2674991"/>
    <lineage>
        <taxon>Bacteria</taxon>
        <taxon>Bacillati</taxon>
        <taxon>Bacillota</taxon>
        <taxon>Bacilli</taxon>
        <taxon>Bacillales</taxon>
        <taxon>Paenibacillaceae</taxon>
        <taxon>Cohnella</taxon>
    </lineage>
</organism>
<proteinExistence type="predicted"/>
<sequence length="285" mass="32082">MSIVTMNFESEYLNNNHEISIILPNKPREVPAKDYYGSGKKYPVLWLLHGTLGDHTDWIRKTNIELYACEKDLIVVMPSALNSNYSNWNGSNHSNYYGSKSGFGMYDYLTEELMPLIYNWFPASSKREDNFIAGLSMGGRGTIKFAASHPDKFAAAAVLSAAPVNYSLLTEEELRQDDIQSRRLRGMVENAGGLDAFIQSEENAWRVMDSLAGSGKLPRLLFACGTGDTMIYDNLKLFKAHAEEIGIEAEFWTLDGYGHEWRFWDLAIQHALAFFGLKDTGASPY</sequence>
<evidence type="ECO:0000313" key="2">
    <source>
        <dbReference type="Proteomes" id="UP000269097"/>
    </source>
</evidence>
<accession>A0A3G3K5T3</accession>
<dbReference type="InterPro" id="IPR050583">
    <property type="entry name" value="Mycobacterial_A85_antigen"/>
</dbReference>
<dbReference type="KEGG" id="coh:EAV92_22870"/>
<dbReference type="SUPFAM" id="SSF53474">
    <property type="entry name" value="alpha/beta-Hydrolases"/>
    <property type="match status" value="1"/>
</dbReference>
<reference evidence="1 2" key="1">
    <citation type="submission" date="2018-10" db="EMBL/GenBank/DDBJ databases">
        <title>Genome Sequence of Cohnella sp.</title>
        <authorList>
            <person name="Srinivasan S."/>
            <person name="Kim M.K."/>
        </authorList>
    </citation>
    <scope>NUCLEOTIDE SEQUENCE [LARGE SCALE GENOMIC DNA]</scope>
    <source>
        <strain evidence="1 2">18JY8-7</strain>
    </source>
</reference>
<evidence type="ECO:0008006" key="3">
    <source>
        <dbReference type="Google" id="ProtNLM"/>
    </source>
</evidence>
<dbReference type="RefSeq" id="WP_123043219.1">
    <property type="nucleotide sequence ID" value="NZ_CP033433.1"/>
</dbReference>
<dbReference type="AlphaFoldDB" id="A0A3G3K5T3"/>
<gene>
    <name evidence="1" type="ORF">EAV92_22870</name>
</gene>
<keyword evidence="2" id="KW-1185">Reference proteome</keyword>
<dbReference type="InterPro" id="IPR000801">
    <property type="entry name" value="Esterase-like"/>
</dbReference>
<evidence type="ECO:0000313" key="1">
    <source>
        <dbReference type="EMBL" id="AYQ75139.1"/>
    </source>
</evidence>